<sequence length="381" mass="42711">MRPAIIFGTRPEIIKLSPVIRAFIKNDIQPILIHTGQHYDYEMSSIFLEELELPEIDYHLEVGSGTQAEQTGIAMIKIEKVLMNEVPDVSIVQGDTNTVLAGALASVKLLIPVAHVEAGLRSFDRTMPEEINRILADHSSEVLFAPTLEAKKNLEREGIRENVFVVGNTIVDAVLQNSKIAEKKSKILSELGLEPKSYILVTAHRKENVDNKDRLKKLVDILTSLPMQVVYPVHPRAEKRLKEFGLWDRLKSSGVMLLKPLGYLDFLKLEKNAFIVMTDSGGIQEEAIILNVPCLTLRYNTERPETVKAGGNILVGVEKDLALRYVKKLIEDEAFYKRMASAKNPFGDGRSGERIVSILMTLWESGRLKVKTSNFITPQKA</sequence>
<dbReference type="RefSeq" id="WP_010867673.1">
    <property type="nucleotide sequence ID" value="NC_000868.1"/>
</dbReference>
<dbReference type="Gene3D" id="3.40.50.2000">
    <property type="entry name" value="Glycogen Phosphorylase B"/>
    <property type="match status" value="2"/>
</dbReference>
<dbReference type="PANTHER" id="PTHR43174">
    <property type="entry name" value="UDP-N-ACETYLGLUCOSAMINE 2-EPIMERASE"/>
    <property type="match status" value="1"/>
</dbReference>
<dbReference type="InterPro" id="IPR003331">
    <property type="entry name" value="UDP_GlcNAc_Epimerase_2_dom"/>
</dbReference>
<evidence type="ECO:0000313" key="3">
    <source>
        <dbReference type="EMBL" id="CCE69938.1"/>
    </source>
</evidence>
<reference evidence="2 4" key="4">
    <citation type="journal article" date="2003" name="Mol. Microbiol.">
        <title>An integrated analysis of the genome of the hyperthermophilic archaeon Pyrococcus abyssi.</title>
        <authorList>
            <person name="Cohen G."/>
            <person name="Barbe V."/>
            <person name="Flament D."/>
            <person name="Galperin M."/>
            <person name="Heilig R."/>
            <person name="Ripp R."/>
            <person name="Lecompte O."/>
            <person name="Prieur D."/>
            <person name="Poch O."/>
            <person name="Quellerou J."/>
            <person name="Thierry J.C."/>
            <person name="Van der Oost J."/>
            <person name="Weissenbach J."/>
            <person name="Zivanovic Y."/>
            <person name="Forterre P."/>
        </authorList>
    </citation>
    <scope>NUCLEOTIDE SEQUENCE [LARGE SCALE GENOMIC DNA]</scope>
    <source>
        <strain evidence="4">GE5 / Orsay</strain>
        <strain evidence="2">Orsay</strain>
    </source>
</reference>
<dbReference type="Pfam" id="PF02350">
    <property type="entry name" value="Epimerase_2"/>
    <property type="match status" value="1"/>
</dbReference>
<dbReference type="InterPro" id="IPR029767">
    <property type="entry name" value="WecB-like"/>
</dbReference>
<evidence type="ECO:0000313" key="4">
    <source>
        <dbReference type="Proteomes" id="UP000000810"/>
    </source>
</evidence>
<dbReference type="Proteomes" id="UP000009139">
    <property type="component" value="Chromosome"/>
</dbReference>
<dbReference type="OrthoDB" id="7018at2157"/>
<dbReference type="HOGENOM" id="CLU_041674_0_1_2"/>
<evidence type="ECO:0000313" key="2">
    <source>
        <dbReference type="EMBL" id="CAB49471.1"/>
    </source>
</evidence>
<dbReference type="EMBL" id="AJ248284">
    <property type="protein sequence ID" value="CAB49471.1"/>
    <property type="molecule type" value="Genomic_DNA"/>
</dbReference>
<reference evidence="2" key="3">
    <citation type="journal article" date="2001" name="Genome Res.">
        <title>Genome evolution at the genus level: comparison of three complete genomes of hyperthermophilic archaea.</title>
        <authorList>
            <person name="Lecompte O."/>
            <person name="Ripp R."/>
            <person name="Puzos-Barbe V."/>
            <person name="Duprat S."/>
            <person name="Heilig R."/>
            <person name="Dietrich J."/>
            <person name="Thierry J.C."/>
            <person name="Poch O."/>
        </authorList>
    </citation>
    <scope>NUCLEOTIDE SEQUENCE</scope>
    <source>
        <strain evidence="2">Orsay</strain>
    </source>
</reference>
<gene>
    <name evidence="2" type="primary">wlbD</name>
    <name evidence="2" type="ORF">PAB0379</name>
</gene>
<name>Q9V179_PYRAB</name>
<dbReference type="CDD" id="cd03786">
    <property type="entry name" value="GTB_UDP-GlcNAc_2-Epimerase"/>
    <property type="match status" value="1"/>
</dbReference>
<keyword evidence="4" id="KW-1185">Reference proteome</keyword>
<evidence type="ECO:0000313" key="5">
    <source>
        <dbReference type="Proteomes" id="UP000009139"/>
    </source>
</evidence>
<dbReference type="PIR" id="H75173">
    <property type="entry name" value="H75173"/>
</dbReference>
<dbReference type="AlphaFoldDB" id="Q9V179"/>
<dbReference type="PANTHER" id="PTHR43174:SF1">
    <property type="entry name" value="UDP-N-ACETYLGLUCOSAMINE 2-EPIMERASE"/>
    <property type="match status" value="1"/>
</dbReference>
<dbReference type="NCBIfam" id="TIGR00236">
    <property type="entry name" value="wecB"/>
    <property type="match status" value="1"/>
</dbReference>
<dbReference type="Proteomes" id="UP000000810">
    <property type="component" value="Chromosome"/>
</dbReference>
<reference evidence="2" key="1">
    <citation type="submission" date="1999-07" db="EMBL/GenBank/DDBJ databases">
        <authorList>
            <person name="Genoscope"/>
        </authorList>
    </citation>
    <scope>NUCLEOTIDE SEQUENCE</scope>
    <source>
        <strain evidence="2">Orsay</strain>
    </source>
</reference>
<evidence type="ECO:0000259" key="1">
    <source>
        <dbReference type="Pfam" id="PF02350"/>
    </source>
</evidence>
<dbReference type="STRING" id="272844.PAB0379"/>
<dbReference type="EMBL" id="HE613800">
    <property type="protein sequence ID" value="CCE69938.1"/>
    <property type="molecule type" value="Genomic_DNA"/>
</dbReference>
<reference evidence="3 5" key="5">
    <citation type="journal article" date="2012" name="Curr. Microbiol.">
        <title>Re-annotation of two hyperthermophilic archaea Pyrococcus abyssi GE5 and Pyrococcus furiosus DSM 3638.</title>
        <authorList>
            <person name="Gao J."/>
            <person name="Wang J."/>
        </authorList>
    </citation>
    <scope>GENOME REANNOTATION</scope>
    <source>
        <strain evidence="3">GE5</strain>
        <strain evidence="5">GE5 / Orsay</strain>
    </source>
</reference>
<organism evidence="2 4">
    <name type="scientific">Pyrococcus abyssi (strain GE5 / Orsay)</name>
    <dbReference type="NCBI Taxonomy" id="272844"/>
    <lineage>
        <taxon>Archaea</taxon>
        <taxon>Methanobacteriati</taxon>
        <taxon>Methanobacteriota</taxon>
        <taxon>Thermococci</taxon>
        <taxon>Thermococcales</taxon>
        <taxon>Thermococcaceae</taxon>
        <taxon>Pyrococcus</taxon>
    </lineage>
</organism>
<accession>Q9V179</accession>
<feature type="domain" description="UDP-N-acetylglucosamine 2-epimerase" evidence="1">
    <location>
        <begin position="26"/>
        <end position="359"/>
    </location>
</feature>
<dbReference type="PATRIC" id="fig|272844.11.peg.584"/>
<dbReference type="eggNOG" id="arCOG01392">
    <property type="taxonomic scope" value="Archaea"/>
</dbReference>
<reference evidence="2" key="2">
    <citation type="journal article" date="2000" name="J. Mol. Biol.">
        <title>Archaeal homologs of eukaryotic methylation guide small nucleolar RNAs: lessons from the Pyrococcus genomes.</title>
        <authorList>
            <person name="Gaspin C."/>
            <person name="Cavaille J."/>
            <person name="Erauso G."/>
        </authorList>
    </citation>
    <scope>NUCLEOTIDE SEQUENCE</scope>
    <source>
        <strain evidence="2">Orsay</strain>
    </source>
</reference>
<proteinExistence type="predicted"/>
<dbReference type="SUPFAM" id="SSF53756">
    <property type="entry name" value="UDP-Glycosyltransferase/glycogen phosphorylase"/>
    <property type="match status" value="1"/>
</dbReference>
<protein>
    <submittedName>
        <fullName evidence="2 3">Udp-n-acetylglucosamine 2-epimerase</fullName>
    </submittedName>
</protein>
<dbReference type="KEGG" id="pab:PAB0379"/>